<dbReference type="EC" id="2.7.13.3" evidence="3"/>
<dbReference type="Gene3D" id="1.10.287.130">
    <property type="match status" value="1"/>
</dbReference>
<evidence type="ECO:0000256" key="11">
    <source>
        <dbReference type="SAM" id="Coils"/>
    </source>
</evidence>
<evidence type="ECO:0000256" key="8">
    <source>
        <dbReference type="ARBA" id="ARBA00022989"/>
    </source>
</evidence>
<dbReference type="CDD" id="cd06225">
    <property type="entry name" value="HAMP"/>
    <property type="match status" value="1"/>
</dbReference>
<dbReference type="CDD" id="cd00075">
    <property type="entry name" value="HATPase"/>
    <property type="match status" value="1"/>
</dbReference>
<organism evidence="15 16">
    <name type="scientific">Ornithinimicrobium kibberense</name>
    <dbReference type="NCBI Taxonomy" id="282060"/>
    <lineage>
        <taxon>Bacteria</taxon>
        <taxon>Bacillati</taxon>
        <taxon>Actinomycetota</taxon>
        <taxon>Actinomycetes</taxon>
        <taxon>Micrococcales</taxon>
        <taxon>Ornithinimicrobiaceae</taxon>
        <taxon>Ornithinimicrobium</taxon>
    </lineage>
</organism>
<keyword evidence="7" id="KW-0418">Kinase</keyword>
<evidence type="ECO:0000313" key="15">
    <source>
        <dbReference type="EMBL" id="MFB9731840.1"/>
    </source>
</evidence>
<keyword evidence="15" id="KW-0067">ATP-binding</keyword>
<dbReference type="SMART" id="SM00387">
    <property type="entry name" value="HATPase_c"/>
    <property type="match status" value="1"/>
</dbReference>
<dbReference type="PROSITE" id="PS50109">
    <property type="entry name" value="HIS_KIN"/>
    <property type="match status" value="1"/>
</dbReference>
<dbReference type="SMART" id="SM00304">
    <property type="entry name" value="HAMP"/>
    <property type="match status" value="1"/>
</dbReference>
<dbReference type="PROSITE" id="PS50885">
    <property type="entry name" value="HAMP"/>
    <property type="match status" value="1"/>
</dbReference>
<keyword evidence="16" id="KW-1185">Reference proteome</keyword>
<dbReference type="InterPro" id="IPR003660">
    <property type="entry name" value="HAMP_dom"/>
</dbReference>
<keyword evidence="6 12" id="KW-0812">Transmembrane</keyword>
<dbReference type="SUPFAM" id="SSF55874">
    <property type="entry name" value="ATPase domain of HSP90 chaperone/DNA topoisomerase II/histidine kinase"/>
    <property type="match status" value="1"/>
</dbReference>
<dbReference type="Proteomes" id="UP001589613">
    <property type="component" value="Unassembled WGS sequence"/>
</dbReference>
<dbReference type="Pfam" id="PF02518">
    <property type="entry name" value="HATPase_c"/>
    <property type="match status" value="1"/>
</dbReference>
<evidence type="ECO:0000259" key="14">
    <source>
        <dbReference type="PROSITE" id="PS50885"/>
    </source>
</evidence>
<evidence type="ECO:0000256" key="10">
    <source>
        <dbReference type="ARBA" id="ARBA00023136"/>
    </source>
</evidence>
<dbReference type="Pfam" id="PF00672">
    <property type="entry name" value="HAMP"/>
    <property type="match status" value="1"/>
</dbReference>
<accession>A0ABV5V200</accession>
<evidence type="ECO:0000256" key="9">
    <source>
        <dbReference type="ARBA" id="ARBA00023012"/>
    </source>
</evidence>
<evidence type="ECO:0000256" key="5">
    <source>
        <dbReference type="ARBA" id="ARBA00022679"/>
    </source>
</evidence>
<comment type="caution">
    <text evidence="15">The sequence shown here is derived from an EMBL/GenBank/DDBJ whole genome shotgun (WGS) entry which is preliminary data.</text>
</comment>
<dbReference type="GO" id="GO:0005524">
    <property type="term" value="F:ATP binding"/>
    <property type="evidence" value="ECO:0007669"/>
    <property type="project" value="UniProtKB-KW"/>
</dbReference>
<dbReference type="InterPro" id="IPR036097">
    <property type="entry name" value="HisK_dim/P_sf"/>
</dbReference>
<dbReference type="Pfam" id="PF00512">
    <property type="entry name" value="HisKA"/>
    <property type="match status" value="1"/>
</dbReference>
<keyword evidence="4" id="KW-0597">Phosphoprotein</keyword>
<proteinExistence type="predicted"/>
<evidence type="ECO:0000256" key="2">
    <source>
        <dbReference type="ARBA" id="ARBA00004236"/>
    </source>
</evidence>
<dbReference type="InterPro" id="IPR036890">
    <property type="entry name" value="HATPase_C_sf"/>
</dbReference>
<feature type="transmembrane region" description="Helical" evidence="12">
    <location>
        <begin position="80"/>
        <end position="100"/>
    </location>
</feature>
<keyword evidence="15" id="KW-0547">Nucleotide-binding</keyword>
<dbReference type="EMBL" id="JBHMAX010000014">
    <property type="protein sequence ID" value="MFB9731840.1"/>
    <property type="molecule type" value="Genomic_DNA"/>
</dbReference>
<dbReference type="InterPro" id="IPR003594">
    <property type="entry name" value="HATPase_dom"/>
</dbReference>
<feature type="domain" description="Histidine kinase" evidence="13">
    <location>
        <begin position="161"/>
        <end position="382"/>
    </location>
</feature>
<comment type="subcellular location">
    <subcellularLocation>
        <location evidence="2">Cell membrane</location>
    </subcellularLocation>
</comment>
<dbReference type="SMART" id="SM00388">
    <property type="entry name" value="HisKA"/>
    <property type="match status" value="1"/>
</dbReference>
<keyword evidence="9" id="KW-0902">Two-component regulatory system</keyword>
<comment type="catalytic activity">
    <reaction evidence="1">
        <text>ATP + protein L-histidine = ADP + protein N-phospho-L-histidine.</text>
        <dbReference type="EC" id="2.7.13.3"/>
    </reaction>
</comment>
<dbReference type="PRINTS" id="PR00344">
    <property type="entry name" value="BCTRLSENSOR"/>
</dbReference>
<dbReference type="SUPFAM" id="SSF47384">
    <property type="entry name" value="Homodimeric domain of signal transducing histidine kinase"/>
    <property type="match status" value="1"/>
</dbReference>
<dbReference type="InterPro" id="IPR005467">
    <property type="entry name" value="His_kinase_dom"/>
</dbReference>
<sequence length="390" mass="40578">MTWWHSLRARLVLSHVLVALVSGLVTVVVLRLVALQGWDRAMGMGEGVGARHGAGDDGAPGGPAGMAGFRAEFVDSVDRAVLVGVVVGLLVALVLGVLAARRTARPLEQLRTAARDLSLGRYDVDVPHPGTTELAGLADDVRELGERLAATEARRARLIGEVAHEMRTPLTVTRGYAEAMLDGVVPADEVALGKVVDQTRRLERLAEDLGSLSRAEEGRLEVRVVEDADLAATVADAVAAVHDRAAGHEVTVRLAAPDRLVVRHDPDRIAQVVTNLLTNAVRASGPGDRVEVTVDGPGPGAGGTGQVATVEVVDHGVGLRPGEETAVFERFYRGEESADADGSGIGLTIARALARAHGGDLVAASDGPGRGSRFTMTLPVPGPASVPPRG</sequence>
<protein>
    <recommendedName>
        <fullName evidence="3">histidine kinase</fullName>
        <ecNumber evidence="3">2.7.13.3</ecNumber>
    </recommendedName>
</protein>
<feature type="domain" description="HAMP" evidence="14">
    <location>
        <begin position="101"/>
        <end position="153"/>
    </location>
</feature>
<evidence type="ECO:0000256" key="1">
    <source>
        <dbReference type="ARBA" id="ARBA00000085"/>
    </source>
</evidence>
<dbReference type="Gene3D" id="6.10.340.10">
    <property type="match status" value="1"/>
</dbReference>
<evidence type="ECO:0000256" key="3">
    <source>
        <dbReference type="ARBA" id="ARBA00012438"/>
    </source>
</evidence>
<dbReference type="PANTHER" id="PTHR45436">
    <property type="entry name" value="SENSOR HISTIDINE KINASE YKOH"/>
    <property type="match status" value="1"/>
</dbReference>
<evidence type="ECO:0000256" key="6">
    <source>
        <dbReference type="ARBA" id="ARBA00022692"/>
    </source>
</evidence>
<dbReference type="RefSeq" id="WP_141338210.1">
    <property type="nucleotide sequence ID" value="NZ_JBHMAX010000014.1"/>
</dbReference>
<feature type="coiled-coil region" evidence="11">
    <location>
        <begin position="134"/>
        <end position="161"/>
    </location>
</feature>
<evidence type="ECO:0000313" key="16">
    <source>
        <dbReference type="Proteomes" id="UP001589613"/>
    </source>
</evidence>
<evidence type="ECO:0000259" key="13">
    <source>
        <dbReference type="PROSITE" id="PS50109"/>
    </source>
</evidence>
<keyword evidence="10 12" id="KW-0472">Membrane</keyword>
<dbReference type="InterPro" id="IPR004358">
    <property type="entry name" value="Sig_transdc_His_kin-like_C"/>
</dbReference>
<evidence type="ECO:0000256" key="7">
    <source>
        <dbReference type="ARBA" id="ARBA00022777"/>
    </source>
</evidence>
<evidence type="ECO:0000256" key="4">
    <source>
        <dbReference type="ARBA" id="ARBA00022553"/>
    </source>
</evidence>
<gene>
    <name evidence="15" type="ORF">ACFFN0_07280</name>
</gene>
<name>A0ABV5V200_9MICO</name>
<reference evidence="15 16" key="1">
    <citation type="submission" date="2024-09" db="EMBL/GenBank/DDBJ databases">
        <authorList>
            <person name="Sun Q."/>
            <person name="Mori K."/>
        </authorList>
    </citation>
    <scope>NUCLEOTIDE SEQUENCE [LARGE SCALE GENOMIC DNA]</scope>
    <source>
        <strain evidence="15 16">JCM 12763</strain>
    </source>
</reference>
<dbReference type="Gene3D" id="3.30.565.10">
    <property type="entry name" value="Histidine kinase-like ATPase, C-terminal domain"/>
    <property type="match status" value="1"/>
</dbReference>
<dbReference type="PANTHER" id="PTHR45436:SF5">
    <property type="entry name" value="SENSOR HISTIDINE KINASE TRCS"/>
    <property type="match status" value="1"/>
</dbReference>
<keyword evidence="11" id="KW-0175">Coiled coil</keyword>
<dbReference type="InterPro" id="IPR050428">
    <property type="entry name" value="TCS_sensor_his_kinase"/>
</dbReference>
<keyword evidence="8 12" id="KW-1133">Transmembrane helix</keyword>
<dbReference type="CDD" id="cd00082">
    <property type="entry name" value="HisKA"/>
    <property type="match status" value="1"/>
</dbReference>
<dbReference type="InterPro" id="IPR003661">
    <property type="entry name" value="HisK_dim/P_dom"/>
</dbReference>
<keyword evidence="5" id="KW-0808">Transferase</keyword>
<feature type="transmembrane region" description="Helical" evidence="12">
    <location>
        <begin position="12"/>
        <end position="34"/>
    </location>
</feature>
<evidence type="ECO:0000256" key="12">
    <source>
        <dbReference type="SAM" id="Phobius"/>
    </source>
</evidence>